<evidence type="ECO:0000256" key="1">
    <source>
        <dbReference type="ARBA" id="ARBA00012524"/>
    </source>
</evidence>
<accession>A0ABQ5JKU8</accession>
<sequence>MTQSIFATGISQSIADVLANKDQRVQSQRQLAKRYSDQTIVTLKLNIPGPIKNNDALTQIFEKGKNIWQVRLNQEQFVVTEVQQWNKETGCESLMVIDGSAQRLKQFAVRFEDETPLGRLFDVDVLVNDGQRLQALSRTQLNLPVRQCFICGRSAKACARSRRHSIEELQGYINNVYHKTFGKTL</sequence>
<dbReference type="NCBIfam" id="TIGR03124">
    <property type="entry name" value="citrate_citX"/>
    <property type="match status" value="1"/>
</dbReference>
<evidence type="ECO:0000256" key="2">
    <source>
        <dbReference type="ARBA" id="ARBA00022679"/>
    </source>
</evidence>
<dbReference type="Pfam" id="PF03802">
    <property type="entry name" value="CitX"/>
    <property type="match status" value="1"/>
</dbReference>
<keyword evidence="6" id="KW-1185">Reference proteome</keyword>
<dbReference type="Proteomes" id="UP001628078">
    <property type="component" value="Unassembled WGS sequence"/>
</dbReference>
<evidence type="ECO:0000313" key="6">
    <source>
        <dbReference type="Proteomes" id="UP001628078"/>
    </source>
</evidence>
<keyword evidence="3" id="KW-0548">Nucleotidyltransferase</keyword>
<evidence type="ECO:0000313" key="5">
    <source>
        <dbReference type="EMBL" id="GKT04936.1"/>
    </source>
</evidence>
<dbReference type="EC" id="2.7.7.61" evidence="1"/>
<dbReference type="EMBL" id="BQXO01000001">
    <property type="protein sequence ID" value="GKT04936.1"/>
    <property type="molecule type" value="Genomic_DNA"/>
</dbReference>
<proteinExistence type="predicted"/>
<dbReference type="RefSeq" id="WP_407882203.1">
    <property type="nucleotide sequence ID" value="NZ_BQXO01000001.1"/>
</dbReference>
<organism evidence="5 6">
    <name type="scientific">Furfurilactobacillus curtus</name>
    <dbReference type="NCBI Taxonomy" id="1746200"/>
    <lineage>
        <taxon>Bacteria</taxon>
        <taxon>Bacillati</taxon>
        <taxon>Bacillota</taxon>
        <taxon>Bacilli</taxon>
        <taxon>Lactobacillales</taxon>
        <taxon>Lactobacillaceae</taxon>
        <taxon>Furfurilactobacillus</taxon>
    </lineage>
</organism>
<name>A0ABQ5JKU8_9LACO</name>
<comment type="catalytic activity">
    <reaction evidence="4">
        <text>apo-[citrate lyase ACP] + 2'-(5''-triphospho-alpha-D-ribosyl)-3'-dephospho-CoA = holo-[citrate lyase ACP] + diphosphate</text>
        <dbReference type="Rhea" id="RHEA:16333"/>
        <dbReference type="Rhea" id="RHEA-COMP:10157"/>
        <dbReference type="Rhea" id="RHEA-COMP:10158"/>
        <dbReference type="ChEBI" id="CHEBI:29999"/>
        <dbReference type="ChEBI" id="CHEBI:33019"/>
        <dbReference type="ChEBI" id="CHEBI:61378"/>
        <dbReference type="ChEBI" id="CHEBI:82683"/>
        <dbReference type="EC" id="2.7.7.61"/>
    </reaction>
</comment>
<protein>
    <recommendedName>
        <fullName evidence="1">citrate lyase holo-[acyl-carrier protein] synthase</fullName>
        <ecNumber evidence="1">2.7.7.61</ecNumber>
    </recommendedName>
</protein>
<dbReference type="NCBIfam" id="NF002383">
    <property type="entry name" value="PRK01392.1"/>
    <property type="match status" value="1"/>
</dbReference>
<dbReference type="InterPro" id="IPR005551">
    <property type="entry name" value="CitX"/>
</dbReference>
<gene>
    <name evidence="5" type="primary">citX</name>
    <name evidence="5" type="ORF">JCM31185_02250</name>
</gene>
<reference evidence="5 6" key="1">
    <citation type="submission" date="2022-03" db="EMBL/GenBank/DDBJ databases">
        <title>Draft genome sequence of Furfurilactobacillus curtus JCM 31185.</title>
        <authorList>
            <person name="Suzuki S."/>
            <person name="Endo A."/>
            <person name="Kajikawa A."/>
        </authorList>
    </citation>
    <scope>NUCLEOTIDE SEQUENCE [LARGE SCALE GENOMIC DNA]</scope>
    <source>
        <strain evidence="5 6">JCM 31185</strain>
    </source>
</reference>
<keyword evidence="2" id="KW-0808">Transferase</keyword>
<comment type="caution">
    <text evidence="5">The sequence shown here is derived from an EMBL/GenBank/DDBJ whole genome shotgun (WGS) entry which is preliminary data.</text>
</comment>
<evidence type="ECO:0000256" key="4">
    <source>
        <dbReference type="ARBA" id="ARBA00048574"/>
    </source>
</evidence>
<evidence type="ECO:0000256" key="3">
    <source>
        <dbReference type="ARBA" id="ARBA00022695"/>
    </source>
</evidence>